<dbReference type="AlphaFoldDB" id="W8S885"/>
<feature type="region of interest" description="Disordered" evidence="1">
    <location>
        <begin position="252"/>
        <end position="299"/>
    </location>
</feature>
<gene>
    <name evidence="3" type="ORF">roselon_02870</name>
</gene>
<feature type="compositionally biased region" description="Acidic residues" evidence="1">
    <location>
        <begin position="288"/>
        <end position="299"/>
    </location>
</feature>
<proteinExistence type="predicted"/>
<protein>
    <recommendedName>
        <fullName evidence="5">Tetratricopeptide repeat-like domain-containing protein</fullName>
    </recommendedName>
</protein>
<dbReference type="STRING" id="1294273.roselon_02870"/>
<dbReference type="HOGENOM" id="CLU_073302_0_0_5"/>
<organism evidence="3 4">
    <name type="scientific">Roseicyclus elongatus DSM 19469</name>
    <dbReference type="NCBI Taxonomy" id="1294273"/>
    <lineage>
        <taxon>Bacteria</taxon>
        <taxon>Pseudomonadati</taxon>
        <taxon>Pseudomonadota</taxon>
        <taxon>Alphaproteobacteria</taxon>
        <taxon>Rhodobacterales</taxon>
        <taxon>Roseobacteraceae</taxon>
        <taxon>Roseicyclus</taxon>
    </lineage>
</organism>
<accession>W8S885</accession>
<feature type="compositionally biased region" description="Low complexity" evidence="1">
    <location>
        <begin position="252"/>
        <end position="282"/>
    </location>
</feature>
<keyword evidence="2" id="KW-1133">Transmembrane helix</keyword>
<feature type="transmembrane region" description="Helical" evidence="2">
    <location>
        <begin position="59"/>
        <end position="77"/>
    </location>
</feature>
<dbReference type="EMBL" id="CP004372">
    <property type="protein sequence ID" value="AHM05166.1"/>
    <property type="molecule type" value="Genomic_DNA"/>
</dbReference>
<sequence length="299" mass="31147">MPADAPGRAVALAAPPPTALWHRRKGLRGDRHMANTDSFIDEVSEELRRDRLYALFRRWAWLAVLIVAVLVGGAAWLEWQRAQDQARAEAFGNALLAALDGTTPEARIAALGAVEAPGPEGALLVGLLAAGEAVAADPEAARETADTLRRAAAAPDVPPIYRDLAIYKAHLLSPQSPAEARLELGGLAEPGRPFAALAEEQLALLDIAEGDIEAGIDRLRALENAAAATPGLQQRAAQLIVALETGARLVDTAPEAAPELPQETAPEAEAAPGQADPAEGAPTQGADEAADEEATAPEN</sequence>
<dbReference type="eggNOG" id="COG4649">
    <property type="taxonomic scope" value="Bacteria"/>
</dbReference>
<name>W8S885_9RHOB</name>
<reference evidence="3 4" key="1">
    <citation type="submission" date="2013-03" db="EMBL/GenBank/DDBJ databases">
        <authorList>
            <person name="Fiebig A."/>
            <person name="Goeker M."/>
            <person name="Klenk H.-P.P."/>
        </authorList>
    </citation>
    <scope>NUCLEOTIDE SEQUENCE [LARGE SCALE GENOMIC DNA]</scope>
    <source>
        <strain evidence="4">DSM 19469</strain>
    </source>
</reference>
<dbReference type="KEGG" id="red:roselon_02870"/>
<keyword evidence="2" id="KW-0472">Membrane</keyword>
<evidence type="ECO:0000256" key="2">
    <source>
        <dbReference type="SAM" id="Phobius"/>
    </source>
</evidence>
<evidence type="ECO:0000256" key="1">
    <source>
        <dbReference type="SAM" id="MobiDB-lite"/>
    </source>
</evidence>
<dbReference type="PATRIC" id="fig|1294273.3.peg.2833"/>
<evidence type="ECO:0008006" key="5">
    <source>
        <dbReference type="Google" id="ProtNLM"/>
    </source>
</evidence>
<evidence type="ECO:0000313" key="3">
    <source>
        <dbReference type="EMBL" id="AHM05166.1"/>
    </source>
</evidence>
<dbReference type="Proteomes" id="UP000019593">
    <property type="component" value="Chromosome"/>
</dbReference>
<keyword evidence="2" id="KW-0812">Transmembrane</keyword>
<evidence type="ECO:0000313" key="4">
    <source>
        <dbReference type="Proteomes" id="UP000019593"/>
    </source>
</evidence>
<keyword evidence="4" id="KW-1185">Reference proteome</keyword>